<evidence type="ECO:0000256" key="4">
    <source>
        <dbReference type="ARBA" id="ARBA00022679"/>
    </source>
</evidence>
<organism evidence="8 9">
    <name type="scientific">Pseudorhodobacter turbinis</name>
    <dbReference type="NCBI Taxonomy" id="2500533"/>
    <lineage>
        <taxon>Bacteria</taxon>
        <taxon>Pseudomonadati</taxon>
        <taxon>Pseudomonadota</taxon>
        <taxon>Alphaproteobacteria</taxon>
        <taxon>Rhodobacterales</taxon>
        <taxon>Paracoccaceae</taxon>
        <taxon>Pseudorhodobacter</taxon>
    </lineage>
</organism>
<reference evidence="8 9" key="1">
    <citation type="submission" date="2019-05" db="EMBL/GenBank/DDBJ databases">
        <title>Pseudorhodobacter turbinis sp. nov., isolated from the gut of the Korean turban shell.</title>
        <authorList>
            <person name="Jeong Y.-S."/>
            <person name="Kang W.-R."/>
            <person name="Bae J.-W."/>
        </authorList>
    </citation>
    <scope>NUCLEOTIDE SEQUENCE [LARGE SCALE GENOMIC DNA]</scope>
    <source>
        <strain evidence="8 9">S12M18</strain>
    </source>
</reference>
<dbReference type="GO" id="GO:0008990">
    <property type="term" value="F:rRNA (guanine-N2-)-methyltransferase activity"/>
    <property type="evidence" value="ECO:0007669"/>
    <property type="project" value="InterPro"/>
</dbReference>
<proteinExistence type="predicted"/>
<dbReference type="PROSITE" id="PS00092">
    <property type="entry name" value="N6_MTASE"/>
    <property type="match status" value="1"/>
</dbReference>
<dbReference type="GO" id="GO:0003676">
    <property type="term" value="F:nucleic acid binding"/>
    <property type="evidence" value="ECO:0007669"/>
    <property type="project" value="InterPro"/>
</dbReference>
<evidence type="ECO:0000256" key="1">
    <source>
        <dbReference type="ARBA" id="ARBA00022490"/>
    </source>
</evidence>
<dbReference type="Pfam" id="PF05175">
    <property type="entry name" value="MTS"/>
    <property type="match status" value="1"/>
</dbReference>
<dbReference type="InterPro" id="IPR002052">
    <property type="entry name" value="DNA_methylase_N6_adenine_CS"/>
</dbReference>
<dbReference type="PANTHER" id="PTHR47816:SF4">
    <property type="entry name" value="RIBOSOMAL RNA SMALL SUBUNIT METHYLTRANSFERASE C"/>
    <property type="match status" value="1"/>
</dbReference>
<dbReference type="EMBL" id="CP039964">
    <property type="protein sequence ID" value="QCO56339.1"/>
    <property type="molecule type" value="Genomic_DNA"/>
</dbReference>
<dbReference type="RefSeq" id="WP_137194122.1">
    <property type="nucleotide sequence ID" value="NZ_CP039964.1"/>
</dbReference>
<gene>
    <name evidence="8" type="ORF">EOK75_11715</name>
</gene>
<dbReference type="Pfam" id="PF08468">
    <property type="entry name" value="MTS_N"/>
    <property type="match status" value="1"/>
</dbReference>
<dbReference type="KEGG" id="pseb:EOK75_11715"/>
<dbReference type="AlphaFoldDB" id="A0A4P8EHI6"/>
<keyword evidence="3 8" id="KW-0489">Methyltransferase</keyword>
<feature type="domain" description="Methyltransferase small N-terminal" evidence="7">
    <location>
        <begin position="63"/>
        <end position="124"/>
    </location>
</feature>
<dbReference type="InterPro" id="IPR007848">
    <property type="entry name" value="Small_mtfrase_dom"/>
</dbReference>
<evidence type="ECO:0000313" key="8">
    <source>
        <dbReference type="EMBL" id="QCO56339.1"/>
    </source>
</evidence>
<feature type="domain" description="Methyltransferase small" evidence="6">
    <location>
        <begin position="161"/>
        <end position="323"/>
    </location>
</feature>
<dbReference type="InterPro" id="IPR046977">
    <property type="entry name" value="RsmC/RlmG"/>
</dbReference>
<evidence type="ECO:0000256" key="3">
    <source>
        <dbReference type="ARBA" id="ARBA00022603"/>
    </source>
</evidence>
<dbReference type="SUPFAM" id="SSF53335">
    <property type="entry name" value="S-adenosyl-L-methionine-dependent methyltransferases"/>
    <property type="match status" value="1"/>
</dbReference>
<dbReference type="PANTHER" id="PTHR47816">
    <property type="entry name" value="RIBOSOMAL RNA SMALL SUBUNIT METHYLTRANSFERASE C"/>
    <property type="match status" value="1"/>
</dbReference>
<keyword evidence="1" id="KW-0963">Cytoplasm</keyword>
<accession>A0A4P8EHI6</accession>
<evidence type="ECO:0000256" key="2">
    <source>
        <dbReference type="ARBA" id="ARBA00022552"/>
    </source>
</evidence>
<keyword evidence="2" id="KW-0698">rRNA processing</keyword>
<keyword evidence="4 8" id="KW-0808">Transferase</keyword>
<dbReference type="CDD" id="cd02440">
    <property type="entry name" value="AdoMet_MTases"/>
    <property type="match status" value="1"/>
</dbReference>
<protein>
    <submittedName>
        <fullName evidence="8">Class I SAM-dependent methyltransferase</fullName>
    </submittedName>
</protein>
<dbReference type="Proteomes" id="UP000298631">
    <property type="component" value="Chromosome"/>
</dbReference>
<keyword evidence="9" id="KW-1185">Reference proteome</keyword>
<name>A0A4P8EHI6_9RHOB</name>
<dbReference type="OrthoDB" id="9816072at2"/>
<sequence length="330" mass="36050">MRSERLLFALRNDLMALPDSGDILVLRPRGTDDLSMLPMERVCVMQGMRTDYDALVARGYNVVAEPPAEARFAAALVCVPRAKAEAYALLAQAAALLQPDGMIIVDGQKTDGIDSLLRDLRKRFTLSETVAKAHGKLFSFRPGADDMADWAAKPQTIEGGFQTLPGVFSADAPDAGSVLLAAHLPEKLPAQIIELGAGWGFLAHEILRQPSVKTLHLVEAEANALACARVNILDPRAQFHWADATRFKLDRGVDAVICNPPFHAGRDPDPALGQAFLQAAARLLAPHGTLWLVANRHLPYDRTLATLFQQVEEIGSDKRFRITRAARPNR</sequence>
<keyword evidence="5" id="KW-0949">S-adenosyl-L-methionine</keyword>
<dbReference type="InterPro" id="IPR013675">
    <property type="entry name" value="Mtase_sm_N"/>
</dbReference>
<evidence type="ECO:0000313" key="9">
    <source>
        <dbReference type="Proteomes" id="UP000298631"/>
    </source>
</evidence>
<dbReference type="Gene3D" id="3.40.50.150">
    <property type="entry name" value="Vaccinia Virus protein VP39"/>
    <property type="match status" value="2"/>
</dbReference>
<evidence type="ECO:0000256" key="5">
    <source>
        <dbReference type="ARBA" id="ARBA00022691"/>
    </source>
</evidence>
<evidence type="ECO:0000259" key="6">
    <source>
        <dbReference type="Pfam" id="PF05175"/>
    </source>
</evidence>
<dbReference type="InterPro" id="IPR029063">
    <property type="entry name" value="SAM-dependent_MTases_sf"/>
</dbReference>
<evidence type="ECO:0000259" key="7">
    <source>
        <dbReference type="Pfam" id="PF08468"/>
    </source>
</evidence>